<organism evidence="2 3">
    <name type="scientific">Streptomyces griseoaurantiacus</name>
    <dbReference type="NCBI Taxonomy" id="68213"/>
    <lineage>
        <taxon>Bacteria</taxon>
        <taxon>Bacillati</taxon>
        <taxon>Actinomycetota</taxon>
        <taxon>Actinomycetes</taxon>
        <taxon>Kitasatosporales</taxon>
        <taxon>Streptomycetaceae</taxon>
        <taxon>Streptomyces</taxon>
        <taxon>Streptomyces aurantiacus group</taxon>
    </lineage>
</organism>
<evidence type="ECO:0000259" key="1">
    <source>
        <dbReference type="PROSITE" id="PS50995"/>
    </source>
</evidence>
<dbReference type="InterPro" id="IPR039422">
    <property type="entry name" value="MarR/SlyA-like"/>
</dbReference>
<evidence type="ECO:0000313" key="3">
    <source>
        <dbReference type="Proteomes" id="UP000198614"/>
    </source>
</evidence>
<dbReference type="Pfam" id="PF01047">
    <property type="entry name" value="MarR"/>
    <property type="match status" value="1"/>
</dbReference>
<reference evidence="2 3" key="1">
    <citation type="submission" date="2016-10" db="EMBL/GenBank/DDBJ databases">
        <authorList>
            <person name="de Groot N.N."/>
        </authorList>
    </citation>
    <scope>NUCLEOTIDE SEQUENCE [LARGE SCALE GENOMIC DNA]</scope>
    <source>
        <strain evidence="2 3">CGMCC 4.1859</strain>
    </source>
</reference>
<dbReference type="GO" id="GO:0006950">
    <property type="term" value="P:response to stress"/>
    <property type="evidence" value="ECO:0007669"/>
    <property type="project" value="TreeGrafter"/>
</dbReference>
<protein>
    <submittedName>
        <fullName evidence="2">DNA-binding transcriptional regulator, MarR family</fullName>
    </submittedName>
</protein>
<dbReference type="PANTHER" id="PTHR33164">
    <property type="entry name" value="TRANSCRIPTIONAL REGULATOR, MARR FAMILY"/>
    <property type="match status" value="1"/>
</dbReference>
<dbReference type="GO" id="GO:0003677">
    <property type="term" value="F:DNA binding"/>
    <property type="evidence" value="ECO:0007669"/>
    <property type="project" value="UniProtKB-KW"/>
</dbReference>
<dbReference type="SMART" id="SM00347">
    <property type="entry name" value="HTH_MARR"/>
    <property type="match status" value="1"/>
</dbReference>
<dbReference type="InterPro" id="IPR036390">
    <property type="entry name" value="WH_DNA-bd_sf"/>
</dbReference>
<dbReference type="Proteomes" id="UP000198614">
    <property type="component" value="Unassembled WGS sequence"/>
</dbReference>
<dbReference type="PANTHER" id="PTHR33164:SF99">
    <property type="entry name" value="MARR FAMILY REGULATORY PROTEIN"/>
    <property type="match status" value="1"/>
</dbReference>
<dbReference type="PROSITE" id="PS50995">
    <property type="entry name" value="HTH_MARR_2"/>
    <property type="match status" value="1"/>
</dbReference>
<gene>
    <name evidence="2" type="ORF">SAMN05216260_11513</name>
</gene>
<name>A0A1G7RUE5_9ACTN</name>
<dbReference type="GO" id="GO:0003700">
    <property type="term" value="F:DNA-binding transcription factor activity"/>
    <property type="evidence" value="ECO:0007669"/>
    <property type="project" value="InterPro"/>
</dbReference>
<dbReference type="InterPro" id="IPR036388">
    <property type="entry name" value="WH-like_DNA-bd_sf"/>
</dbReference>
<dbReference type="InterPro" id="IPR000835">
    <property type="entry name" value="HTH_MarR-typ"/>
</dbReference>
<dbReference type="SUPFAM" id="SSF46785">
    <property type="entry name" value="Winged helix' DNA-binding domain"/>
    <property type="match status" value="1"/>
</dbReference>
<dbReference type="EMBL" id="FNAX01000015">
    <property type="protein sequence ID" value="SDG14447.1"/>
    <property type="molecule type" value="Genomic_DNA"/>
</dbReference>
<evidence type="ECO:0000313" key="2">
    <source>
        <dbReference type="EMBL" id="SDG14447.1"/>
    </source>
</evidence>
<keyword evidence="2" id="KW-0238">DNA-binding</keyword>
<dbReference type="OrthoDB" id="8635520at2"/>
<proteinExistence type="predicted"/>
<feature type="domain" description="HTH marR-type" evidence="1">
    <location>
        <begin position="19"/>
        <end position="155"/>
    </location>
</feature>
<sequence length="173" mass="19490">MPAAEKDETAEPRWLTADQLAAWRAFMHMTQLLPTALEFQLQRDSRLSFLEYYVLALLSEQPEHRMRMSALAGQADAELSRLSHLVSRLEKRGILRREPDPEDGRYTHVILTGAGYEHLVAAAPSHVARVRELFVEALDPEELRVLHRCAEKVVARIEEAAPERGGKATAGRG</sequence>
<dbReference type="Gene3D" id="1.10.10.10">
    <property type="entry name" value="Winged helix-like DNA-binding domain superfamily/Winged helix DNA-binding domain"/>
    <property type="match status" value="1"/>
</dbReference>
<dbReference type="AlphaFoldDB" id="A0A1G7RUE5"/>
<accession>A0A1G7RUE5</accession>